<keyword evidence="1" id="KW-0540">Nuclease</keyword>
<keyword evidence="2 5" id="KW-0255">Endonuclease</keyword>
<organism evidence="5 6">
    <name type="scientific">Sphingomonas echinoides</name>
    <dbReference type="NCBI Taxonomy" id="59803"/>
    <lineage>
        <taxon>Bacteria</taxon>
        <taxon>Pseudomonadati</taxon>
        <taxon>Pseudomonadota</taxon>
        <taxon>Alphaproteobacteria</taxon>
        <taxon>Sphingomonadales</taxon>
        <taxon>Sphingomonadaceae</taxon>
        <taxon>Sphingomonas</taxon>
    </lineage>
</organism>
<comment type="caution">
    <text evidence="5">The sequence shown here is derived from an EMBL/GenBank/DDBJ whole genome shotgun (WGS) entry which is preliminary data.</text>
</comment>
<protein>
    <submittedName>
        <fullName evidence="5">NaeI family type II restriction endonuclease</fullName>
    </submittedName>
</protein>
<name>A0ABU4PNR6_9SPHN</name>
<reference evidence="5 6" key="1">
    <citation type="submission" date="2023-11" db="EMBL/GenBank/DDBJ databases">
        <title>MicrobeMod: A computational toolkit for identifying prokaryotic methylation and restriction-modification with nanopore sequencing.</title>
        <authorList>
            <person name="Crits-Christoph A."/>
            <person name="Kang S.C."/>
            <person name="Lee H."/>
            <person name="Ostrov N."/>
        </authorList>
    </citation>
    <scope>NUCLEOTIDE SEQUENCE [LARGE SCALE GENOMIC DNA]</scope>
    <source>
        <strain evidence="5 6">ATCC 14820</strain>
    </source>
</reference>
<dbReference type="Pfam" id="PF09126">
    <property type="entry name" value="NaeI"/>
    <property type="match status" value="1"/>
</dbReference>
<gene>
    <name evidence="5" type="ORF">SIL82_16165</name>
</gene>
<dbReference type="Proteomes" id="UP001279660">
    <property type="component" value="Unassembled WGS sequence"/>
</dbReference>
<dbReference type="EMBL" id="JAWXXV010000001">
    <property type="protein sequence ID" value="MDX5985790.1"/>
    <property type="molecule type" value="Genomic_DNA"/>
</dbReference>
<sequence length="296" mass="33533">MTGVTGSTRRPLDPSHPDFTELTALEADLLLAVGGQGLLEEKLRSFFRSAIDEVIDTARSGRFFFSDLEKTEKTYLGTKFEILLRDWLQVPRGLRLDLLIGGREVDVKSTTVGHGWMIPPEAIDQFCILLRVNEHDAKCAVGLVRARAEYLSAGDNRDAKKTITAANRAHIWWLVQDFTYTRNFWSIVSAEDRHEIMAMKGGTQRLATLFERYQEIAISRVQIAAVAQQDDFMKRIRRNGGARDLLAPKGIAILYSETDRALMHQLGLRFGFREFLSVHSKSDDHYRILKAAGHID</sequence>
<dbReference type="GO" id="GO:0004519">
    <property type="term" value="F:endonuclease activity"/>
    <property type="evidence" value="ECO:0007669"/>
    <property type="project" value="UniProtKB-KW"/>
</dbReference>
<evidence type="ECO:0000313" key="5">
    <source>
        <dbReference type="EMBL" id="MDX5985790.1"/>
    </source>
</evidence>
<dbReference type="RefSeq" id="WP_040601701.1">
    <property type="nucleotide sequence ID" value="NZ_JAWXXV010000001.1"/>
</dbReference>
<dbReference type="CDD" id="cd22338">
    <property type="entry name" value="NaeI-like"/>
    <property type="match status" value="1"/>
</dbReference>
<dbReference type="InterPro" id="IPR036388">
    <property type="entry name" value="WH-like_DNA-bd_sf"/>
</dbReference>
<dbReference type="InterPro" id="IPR037057">
    <property type="entry name" value="DNA_rep_MutH/T2_RE_sf"/>
</dbReference>
<proteinExistence type="predicted"/>
<evidence type="ECO:0000313" key="6">
    <source>
        <dbReference type="Proteomes" id="UP001279660"/>
    </source>
</evidence>
<dbReference type="Gene3D" id="3.40.600.10">
    <property type="entry name" value="DNA mismatch repair MutH/Restriction endonuclease, type II"/>
    <property type="match status" value="1"/>
</dbReference>
<keyword evidence="3" id="KW-0378">Hydrolase</keyword>
<feature type="domain" description="Type II restriction enzyme NaeI" evidence="4">
    <location>
        <begin position="42"/>
        <end position="277"/>
    </location>
</feature>
<evidence type="ECO:0000259" key="4">
    <source>
        <dbReference type="Pfam" id="PF09126"/>
    </source>
</evidence>
<dbReference type="SUPFAM" id="SSF52980">
    <property type="entry name" value="Restriction endonuclease-like"/>
    <property type="match status" value="1"/>
</dbReference>
<accession>A0ABU4PNR6</accession>
<evidence type="ECO:0000256" key="1">
    <source>
        <dbReference type="ARBA" id="ARBA00022722"/>
    </source>
</evidence>
<dbReference type="InterPro" id="IPR015210">
    <property type="entry name" value="NaeI"/>
</dbReference>
<evidence type="ECO:0000256" key="2">
    <source>
        <dbReference type="ARBA" id="ARBA00022759"/>
    </source>
</evidence>
<keyword evidence="6" id="KW-1185">Reference proteome</keyword>
<dbReference type="Gene3D" id="1.10.10.10">
    <property type="entry name" value="Winged helix-like DNA-binding domain superfamily/Winged helix DNA-binding domain"/>
    <property type="match status" value="1"/>
</dbReference>
<evidence type="ECO:0000256" key="3">
    <source>
        <dbReference type="ARBA" id="ARBA00022801"/>
    </source>
</evidence>
<dbReference type="InterPro" id="IPR011335">
    <property type="entry name" value="Restrct_endonuc-II-like"/>
</dbReference>